<dbReference type="InterPro" id="IPR043733">
    <property type="entry name" value="DUF5677"/>
</dbReference>
<evidence type="ECO:0000313" key="2">
    <source>
        <dbReference type="Proteomes" id="UP000564704"/>
    </source>
</evidence>
<evidence type="ECO:0000313" key="1">
    <source>
        <dbReference type="EMBL" id="MRU14070.1"/>
    </source>
</evidence>
<sequence length="122" mass="14312">MVRLYKMISGFLDQTTQRRRDTSFIFARLVFETVVTIRYLIKHFSPDLVASYVKSSFKHEAKLRKKMEQNIAARGGVILPIEDRMMKSIDREFASAGLDPSDLNGYRERNWGGRNLYEKRMT</sequence>
<name>A0A844CTR4_9RHOB</name>
<keyword evidence="2" id="KW-1185">Reference proteome</keyword>
<dbReference type="Pfam" id="PF18928">
    <property type="entry name" value="DUF5677"/>
    <property type="match status" value="1"/>
</dbReference>
<comment type="caution">
    <text evidence="1">The sequence shown here is derived from an EMBL/GenBank/DDBJ whole genome shotgun (WGS) entry which is preliminary data.</text>
</comment>
<dbReference type="RefSeq" id="WP_154148386.1">
    <property type="nucleotide sequence ID" value="NZ_SZWE01000001.1"/>
</dbReference>
<reference evidence="1 2" key="1">
    <citation type="submission" date="2019-05" db="EMBL/GenBank/DDBJ databases">
        <title>Roseovarius bejariae sp. nov., a moderately halophylic bacterium isolated from a saline soil in Rambla Salada (Murcia).</title>
        <authorList>
            <person name="Castro D.J."/>
            <person name="Gomez-Altuve A."/>
            <person name="Reina J.C."/>
            <person name="Rodriguez M."/>
            <person name="Sampedro I."/>
            <person name="Llamas I."/>
            <person name="Martinez-Checa F."/>
        </authorList>
    </citation>
    <scope>NUCLEOTIDE SEQUENCE [LARGE SCALE GENOMIC DNA]</scope>
    <source>
        <strain evidence="1 2">A21</strain>
    </source>
</reference>
<proteinExistence type="predicted"/>
<protein>
    <submittedName>
        <fullName evidence="1">Uncharacterized protein</fullName>
    </submittedName>
</protein>
<dbReference type="OrthoDB" id="8265273at2"/>
<accession>A0A844CTR4</accession>
<dbReference type="AlphaFoldDB" id="A0A844CTR4"/>
<dbReference type="Proteomes" id="UP000564704">
    <property type="component" value="Unassembled WGS sequence"/>
</dbReference>
<gene>
    <name evidence="1" type="ORF">FDP25_01365</name>
</gene>
<organism evidence="1 2">
    <name type="scientific">Roseovarius bejariae</name>
    <dbReference type="NCBI Taxonomy" id="2576383"/>
    <lineage>
        <taxon>Bacteria</taxon>
        <taxon>Pseudomonadati</taxon>
        <taxon>Pseudomonadota</taxon>
        <taxon>Alphaproteobacteria</taxon>
        <taxon>Rhodobacterales</taxon>
        <taxon>Roseobacteraceae</taxon>
        <taxon>Roseovarius</taxon>
    </lineage>
</organism>
<dbReference type="EMBL" id="SZWE01000001">
    <property type="protein sequence ID" value="MRU14070.1"/>
    <property type="molecule type" value="Genomic_DNA"/>
</dbReference>